<evidence type="ECO:0000313" key="5">
    <source>
        <dbReference type="Proteomes" id="UP000799779"/>
    </source>
</evidence>
<feature type="transmembrane region" description="Helical" evidence="2">
    <location>
        <begin position="383"/>
        <end position="406"/>
    </location>
</feature>
<evidence type="ECO:0000313" key="4">
    <source>
        <dbReference type="EMBL" id="KAF1993333.1"/>
    </source>
</evidence>
<feature type="transmembrane region" description="Helical" evidence="2">
    <location>
        <begin position="254"/>
        <end position="272"/>
    </location>
</feature>
<sequence>MENSKDNVRSSVGSKKRPVSRHTIPAGYKGTPPLSHGYSDEKKTPIATEKVMPVVAARDNSLSAASIMVNPRTHIFRRFDAVNMRNLLEMENEIVDLEDEVHKMEQGMSGTFGTIDDVKQELKKRIEEYYKAVLLTTQMLALAQPKKRDMEAAKDVLNMNQGSGRRRSTSLLAIQEHLEHENDLSVLTPQKDDDILSRLVDTRLGWLFRSEEQRPSSRKGVTAALNVLTTCFAVFFLIGGVVGLYFVSNVRNRLAMLACFTFVFGITTALLTGAKRHDIFVATAAYAAVLVVFVSGNISTNPAPTVVIIANNDPNGASARLYPASNSVDYGTATFDQSMSLTMSMTPSWTTAATALTPATTTPIPTGLVRKKEGLSTLATTGIGVAAAFGVVFCLIVICCGCGNLFHEWWKNGFPCLRSRRAKRRTTISGGDRWFSSQAEVRRQPPAMSRREGGNQGGGYANTHV</sequence>
<protein>
    <recommendedName>
        <fullName evidence="3">DUF6594 domain-containing protein</fullName>
    </recommendedName>
</protein>
<dbReference type="EMBL" id="ML977712">
    <property type="protein sequence ID" value="KAF1993333.1"/>
    <property type="molecule type" value="Genomic_DNA"/>
</dbReference>
<keyword evidence="2" id="KW-1133">Transmembrane helix</keyword>
<feature type="compositionally biased region" description="Gly residues" evidence="1">
    <location>
        <begin position="454"/>
        <end position="465"/>
    </location>
</feature>
<feature type="region of interest" description="Disordered" evidence="1">
    <location>
        <begin position="1"/>
        <end position="40"/>
    </location>
</feature>
<feature type="region of interest" description="Disordered" evidence="1">
    <location>
        <begin position="433"/>
        <end position="465"/>
    </location>
</feature>
<dbReference type="InterPro" id="IPR046529">
    <property type="entry name" value="DUF6594"/>
</dbReference>
<organism evidence="4 5">
    <name type="scientific">Amniculicola lignicola CBS 123094</name>
    <dbReference type="NCBI Taxonomy" id="1392246"/>
    <lineage>
        <taxon>Eukaryota</taxon>
        <taxon>Fungi</taxon>
        <taxon>Dikarya</taxon>
        <taxon>Ascomycota</taxon>
        <taxon>Pezizomycotina</taxon>
        <taxon>Dothideomycetes</taxon>
        <taxon>Pleosporomycetidae</taxon>
        <taxon>Pleosporales</taxon>
        <taxon>Amniculicolaceae</taxon>
        <taxon>Amniculicola</taxon>
    </lineage>
</organism>
<name>A0A6A5VUY7_9PLEO</name>
<keyword evidence="2" id="KW-0472">Membrane</keyword>
<feature type="transmembrane region" description="Helical" evidence="2">
    <location>
        <begin position="279"/>
        <end position="298"/>
    </location>
</feature>
<evidence type="ECO:0000256" key="2">
    <source>
        <dbReference type="SAM" id="Phobius"/>
    </source>
</evidence>
<evidence type="ECO:0000259" key="3">
    <source>
        <dbReference type="Pfam" id="PF20237"/>
    </source>
</evidence>
<dbReference type="AlphaFoldDB" id="A0A6A5VUY7"/>
<dbReference type="PANTHER" id="PTHR34502">
    <property type="entry name" value="DUF6594 DOMAIN-CONTAINING PROTEIN-RELATED"/>
    <property type="match status" value="1"/>
</dbReference>
<feature type="transmembrane region" description="Helical" evidence="2">
    <location>
        <begin position="223"/>
        <end position="248"/>
    </location>
</feature>
<dbReference type="OrthoDB" id="3533814at2759"/>
<reference evidence="4" key="1">
    <citation type="journal article" date="2020" name="Stud. Mycol.">
        <title>101 Dothideomycetes genomes: a test case for predicting lifestyles and emergence of pathogens.</title>
        <authorList>
            <person name="Haridas S."/>
            <person name="Albert R."/>
            <person name="Binder M."/>
            <person name="Bloem J."/>
            <person name="Labutti K."/>
            <person name="Salamov A."/>
            <person name="Andreopoulos B."/>
            <person name="Baker S."/>
            <person name="Barry K."/>
            <person name="Bills G."/>
            <person name="Bluhm B."/>
            <person name="Cannon C."/>
            <person name="Castanera R."/>
            <person name="Culley D."/>
            <person name="Daum C."/>
            <person name="Ezra D."/>
            <person name="Gonzalez J."/>
            <person name="Henrissat B."/>
            <person name="Kuo A."/>
            <person name="Liang C."/>
            <person name="Lipzen A."/>
            <person name="Lutzoni F."/>
            <person name="Magnuson J."/>
            <person name="Mondo S."/>
            <person name="Nolan M."/>
            <person name="Ohm R."/>
            <person name="Pangilinan J."/>
            <person name="Park H.-J."/>
            <person name="Ramirez L."/>
            <person name="Alfaro M."/>
            <person name="Sun H."/>
            <person name="Tritt A."/>
            <person name="Yoshinaga Y."/>
            <person name="Zwiers L.-H."/>
            <person name="Turgeon B."/>
            <person name="Goodwin S."/>
            <person name="Spatafora J."/>
            <person name="Crous P."/>
            <person name="Grigoriev I."/>
        </authorList>
    </citation>
    <scope>NUCLEOTIDE SEQUENCE</scope>
    <source>
        <strain evidence="4">CBS 123094</strain>
    </source>
</reference>
<dbReference type="PANTHER" id="PTHR34502:SF4">
    <property type="entry name" value="DUF6594 DOMAIN-CONTAINING PROTEIN"/>
    <property type="match status" value="1"/>
</dbReference>
<accession>A0A6A5VUY7</accession>
<proteinExistence type="predicted"/>
<dbReference type="Proteomes" id="UP000799779">
    <property type="component" value="Unassembled WGS sequence"/>
</dbReference>
<keyword evidence="2" id="KW-0812">Transmembrane</keyword>
<feature type="domain" description="DUF6594" evidence="3">
    <location>
        <begin position="67"/>
        <end position="291"/>
    </location>
</feature>
<gene>
    <name evidence="4" type="ORF">P154DRAFT_477775</name>
</gene>
<evidence type="ECO:0000256" key="1">
    <source>
        <dbReference type="SAM" id="MobiDB-lite"/>
    </source>
</evidence>
<keyword evidence="5" id="KW-1185">Reference proteome</keyword>
<dbReference type="Pfam" id="PF20237">
    <property type="entry name" value="DUF6594"/>
    <property type="match status" value="1"/>
</dbReference>